<reference evidence="3" key="1">
    <citation type="submission" date="2015-09" db="EMBL/GenBank/DDBJ databases">
        <authorList>
            <consortium name="Pathogen Informatics"/>
        </authorList>
    </citation>
    <scope>NUCLEOTIDE SEQUENCE [LARGE SCALE GENOMIC DNA]</scope>
    <source>
        <strain evidence="3">Lake Konstanz</strain>
    </source>
</reference>
<accession>A0A0S4IJ44</accession>
<feature type="compositionally biased region" description="Polar residues" evidence="1">
    <location>
        <begin position="190"/>
        <end position="204"/>
    </location>
</feature>
<dbReference type="EMBL" id="CYKH01000168">
    <property type="protein sequence ID" value="CUE74763.1"/>
    <property type="molecule type" value="Genomic_DNA"/>
</dbReference>
<feature type="region of interest" description="Disordered" evidence="1">
    <location>
        <begin position="1541"/>
        <end position="1658"/>
    </location>
</feature>
<proteinExistence type="predicted"/>
<protein>
    <submittedName>
        <fullName evidence="2">Uncharacterized protein</fullName>
    </submittedName>
</protein>
<feature type="compositionally biased region" description="Basic and acidic residues" evidence="1">
    <location>
        <begin position="1577"/>
        <end position="1587"/>
    </location>
</feature>
<feature type="compositionally biased region" description="Basic and acidic residues" evidence="1">
    <location>
        <begin position="694"/>
        <end position="705"/>
    </location>
</feature>
<feature type="compositionally biased region" description="Basic and acidic residues" evidence="1">
    <location>
        <begin position="1549"/>
        <end position="1562"/>
    </location>
</feature>
<feature type="region of interest" description="Disordered" evidence="1">
    <location>
        <begin position="485"/>
        <end position="522"/>
    </location>
</feature>
<feature type="region of interest" description="Disordered" evidence="1">
    <location>
        <begin position="684"/>
        <end position="710"/>
    </location>
</feature>
<feature type="compositionally biased region" description="Polar residues" evidence="1">
    <location>
        <begin position="1"/>
        <end position="12"/>
    </location>
</feature>
<feature type="compositionally biased region" description="Low complexity" evidence="1">
    <location>
        <begin position="221"/>
        <end position="235"/>
    </location>
</feature>
<feature type="region of interest" description="Disordered" evidence="1">
    <location>
        <begin position="188"/>
        <end position="235"/>
    </location>
</feature>
<feature type="compositionally biased region" description="Low complexity" evidence="1">
    <location>
        <begin position="797"/>
        <end position="810"/>
    </location>
</feature>
<evidence type="ECO:0000313" key="2">
    <source>
        <dbReference type="EMBL" id="CUE74763.1"/>
    </source>
</evidence>
<feature type="compositionally biased region" description="Low complexity" evidence="1">
    <location>
        <begin position="612"/>
        <end position="625"/>
    </location>
</feature>
<dbReference type="Proteomes" id="UP000051952">
    <property type="component" value="Unassembled WGS sequence"/>
</dbReference>
<feature type="region of interest" description="Disordered" evidence="1">
    <location>
        <begin position="51"/>
        <end position="131"/>
    </location>
</feature>
<feature type="compositionally biased region" description="Basic and acidic residues" evidence="1">
    <location>
        <begin position="1641"/>
        <end position="1658"/>
    </location>
</feature>
<feature type="compositionally biased region" description="Low complexity" evidence="1">
    <location>
        <begin position="1563"/>
        <end position="1576"/>
    </location>
</feature>
<dbReference type="VEuPathDB" id="TriTrypDB:BSAL_55845"/>
<evidence type="ECO:0000313" key="3">
    <source>
        <dbReference type="Proteomes" id="UP000051952"/>
    </source>
</evidence>
<feature type="region of interest" description="Disordered" evidence="1">
    <location>
        <begin position="564"/>
        <end position="672"/>
    </location>
</feature>
<feature type="region of interest" description="Disordered" evidence="1">
    <location>
        <begin position="366"/>
        <end position="390"/>
    </location>
</feature>
<feature type="compositionally biased region" description="Polar residues" evidence="1">
    <location>
        <begin position="51"/>
        <end position="60"/>
    </location>
</feature>
<feature type="compositionally biased region" description="Gly residues" evidence="1">
    <location>
        <begin position="15"/>
        <end position="24"/>
    </location>
</feature>
<feature type="region of interest" description="Disordered" evidence="1">
    <location>
        <begin position="789"/>
        <end position="810"/>
    </location>
</feature>
<feature type="region of interest" description="Disordered" evidence="1">
    <location>
        <begin position="1715"/>
        <end position="1735"/>
    </location>
</feature>
<feature type="region of interest" description="Disordered" evidence="1">
    <location>
        <begin position="1761"/>
        <end position="1787"/>
    </location>
</feature>
<gene>
    <name evidence="2" type="ORF">BSAL_55845</name>
</gene>
<feature type="compositionally biased region" description="Polar residues" evidence="1">
    <location>
        <begin position="485"/>
        <end position="494"/>
    </location>
</feature>
<feature type="region of interest" description="Disordered" evidence="1">
    <location>
        <begin position="400"/>
        <end position="419"/>
    </location>
</feature>
<feature type="compositionally biased region" description="Polar residues" evidence="1">
    <location>
        <begin position="402"/>
        <end position="419"/>
    </location>
</feature>
<feature type="compositionally biased region" description="Basic and acidic residues" evidence="1">
    <location>
        <begin position="1715"/>
        <end position="1728"/>
    </location>
</feature>
<feature type="compositionally biased region" description="Polar residues" evidence="1">
    <location>
        <begin position="85"/>
        <end position="108"/>
    </location>
</feature>
<keyword evidence="3" id="KW-1185">Reference proteome</keyword>
<feature type="compositionally biased region" description="Polar residues" evidence="1">
    <location>
        <begin position="211"/>
        <end position="220"/>
    </location>
</feature>
<feature type="compositionally biased region" description="Basic and acidic residues" evidence="1">
    <location>
        <begin position="579"/>
        <end position="599"/>
    </location>
</feature>
<organism evidence="2 3">
    <name type="scientific">Bodo saltans</name>
    <name type="common">Flagellated protozoan</name>
    <dbReference type="NCBI Taxonomy" id="75058"/>
    <lineage>
        <taxon>Eukaryota</taxon>
        <taxon>Discoba</taxon>
        <taxon>Euglenozoa</taxon>
        <taxon>Kinetoplastea</taxon>
        <taxon>Metakinetoplastina</taxon>
        <taxon>Eubodonida</taxon>
        <taxon>Bodonidae</taxon>
        <taxon>Bodo</taxon>
    </lineage>
</organism>
<feature type="region of interest" description="Disordered" evidence="1">
    <location>
        <begin position="1"/>
        <end position="29"/>
    </location>
</feature>
<evidence type="ECO:0000256" key="1">
    <source>
        <dbReference type="SAM" id="MobiDB-lite"/>
    </source>
</evidence>
<sequence>MLPHNTSTNLNSAGGVPGRRGLGPGTATTIATAGSTIAGLRESPSLTTAGATLSARSSGSLEHHRSVRSSGVVMSKATSVAVGGPSSSYHRTAVGTTTPPLSYASTGQLGKERQQQQQHHRVTGLSAASTSQARSFGQRLLPATNEEDIIGVDHVVAVGRTGSVGHSMSSLPPPPPSVIPIIGSGGLSSRSTSVALQPPQTQQHLGVDAYRSTSTMSERLSSASQSPPSQQQHQQQHLITRHSAMITLSSRMRDLVNIQDAAGPYIVVSETEHKQRADLAADAWSELYTIATLALEHRTKLMEVQKRQLRMERSLWAIEQDLEAIHRQETEGRLVVISLEKVRRKKLLPPGVTTSKSLMNVPLGREEDSPVFSVPASTTASPNHRDPDGHSAAVAIAGASRQAYSTTQSDGGSSHNHQRLSSTAHLLLEQSQRTQKHHLSSLFETAQEALLESAAWWRRLILRLEQHHRRHKLESAFRRVMSQLLPSQDGNNNAAGVVTPTKTRQRQNDDTNNTPNRDVDEDTTAFFGFTSHMLDLASTSPCVGGQTSLHSDGSKLYLRRSAQRRPLAFGDPVNPPEPTSDKDDNNDDHKDSNVYREEAYSSANRKTRRAENAAAARLRGLQQQQELEEEPSKGGASSTRTSRRKLFSSHDEELELGGDPKNAGLDDDEDFGPLYQTQTLLDASSLSGTTGGGLHHETTNTRASDDQSINDSSSHALLLSTTLLGRRLANIDDTIDRGQSFIHPHIHHHHGSSLSDVASVIVDTTASSSRPPSMTTPPHVPRLSLGNLQHQQVTTTSARPESSSLSTASSLHSSKSKLAAKSSIAYASQQQQPSFDHRHSSLFRAAPSSGSGLAAIKRASFRVTVDVDLLSRKQVALRHHIEREEAFLFAHTNADEMFRRGVITLRDDVESALYRTRAHESVVRGRIEYRAVSGQELIARRECLQLEMAFRANTELTTLEEPLARTMVQQQLVTEQRITLAPAKALLVAQLAAFRAQQLDACALDEEAQRARITQYEHEHARHSLEMTEATEAEAILRRQLIDEAYQRITTRHRQTVLLGCGVSAKSIARVELTDFETISRDRLSDVYDMHLRDLKLSEVTSQDIATQMRGLLQAEALRRIKLEESLLCDSLADVYHPTTASILWEAFMQSFRCTLLVSYEASERAAIEAFSEKQERHLLCSSAVSEECELNVTTMLFRENQVQFSKITFVSMEDTARCQLHFNCLNELTRLHIQHKEHLERAQHAATQDQERTQLFSQIQLFNEYLMLRDKLVVMLEIADFHESVVQRHDYALQSILFDEWHQSAVQAAQEHTLNFGSLYVSFIRDIAEPSLRSEITSHEQLTRTTNLQNPELTQRETHLRNLITSSELTDYHYILTNSRDDKQNATHNHAARIAQNTERCNHCFLLQDNTRHHIKQTQHHESTRLFTSQLHDKETLLRDILHRDESNSTAIHTALSSALSSKAHTDNLSRTSLADDEAAARDTLLDAQLEELARIAALAAHGGAAAAKAAAVREHCADEATGRRAIDAEESAHRAAAASAAVESAEESTRRAHARDEAAKRAALGAQRATAGADIADREASRARDAAAAAETAKRSALESDEQAERAPIAEAERRATIAAQEAGAPRSALERAGAALAREARQQHSDREALKATEADRRALMDADLKAARGELEAARAAELAKARKREAQRGALEVAQQTALAADEAAARAAVAEDSRRGEQELQRDCTASGERVDRQAIVAAANDAALALLAEAHRGQQDANRRANDREARHATALDDVERDHQRQSVATIADERAARDALADAAAAGRALAASRQDQREARERQDVVNAEAERRATIAAQEAGEAARAAELAKVRNVIDYRLATADRCHVVTSVVFLLELECVVENEALERRFFEEASKRLMDKLARDFVAPNALCRPGLSRDNVKRSDCGSSVASSCRRPVIGKSASHRQDNVRYDLRSRFGAPRNNDALERWSGK</sequence>
<name>A0A0S4IJ44_BODSA</name>